<dbReference type="AlphaFoldDB" id="A0A8T0BXA1"/>
<protein>
    <submittedName>
        <fullName evidence="1">Uncharacterized protein</fullName>
    </submittedName>
</protein>
<evidence type="ECO:0000313" key="1">
    <source>
        <dbReference type="EMBL" id="KAF7709990.1"/>
    </source>
</evidence>
<dbReference type="Proteomes" id="UP000606274">
    <property type="component" value="Unassembled WGS sequence"/>
</dbReference>
<organism evidence="1 2">
    <name type="scientific">Silurus meridionalis</name>
    <name type="common">Southern catfish</name>
    <name type="synonym">Silurus soldatovi meridionalis</name>
    <dbReference type="NCBI Taxonomy" id="175797"/>
    <lineage>
        <taxon>Eukaryota</taxon>
        <taxon>Metazoa</taxon>
        <taxon>Chordata</taxon>
        <taxon>Craniata</taxon>
        <taxon>Vertebrata</taxon>
        <taxon>Euteleostomi</taxon>
        <taxon>Actinopterygii</taxon>
        <taxon>Neopterygii</taxon>
        <taxon>Teleostei</taxon>
        <taxon>Ostariophysi</taxon>
        <taxon>Siluriformes</taxon>
        <taxon>Siluridae</taxon>
        <taxon>Silurus</taxon>
    </lineage>
</organism>
<comment type="caution">
    <text evidence="1">The sequence shown here is derived from an EMBL/GenBank/DDBJ whole genome shotgun (WGS) entry which is preliminary data.</text>
</comment>
<evidence type="ECO:0000313" key="2">
    <source>
        <dbReference type="Proteomes" id="UP000606274"/>
    </source>
</evidence>
<accession>A0A8T0BXA1</accession>
<keyword evidence="2" id="KW-1185">Reference proteome</keyword>
<reference evidence="1" key="1">
    <citation type="submission" date="2020-08" db="EMBL/GenBank/DDBJ databases">
        <title>Chromosome-level assembly of Southern catfish (Silurus meridionalis) provides insights into visual adaptation to the nocturnal and benthic lifestyles.</title>
        <authorList>
            <person name="Zhang Y."/>
            <person name="Wang D."/>
            <person name="Peng Z."/>
        </authorList>
    </citation>
    <scope>NUCLEOTIDE SEQUENCE</scope>
    <source>
        <strain evidence="1">SWU-2019-XX</strain>
        <tissue evidence="1">Muscle</tissue>
    </source>
</reference>
<name>A0A8T0BXA1_SILME</name>
<sequence>MHTRHVLHNRDAMTPGFYQPLPPTTCVVDKALSHCVRHVPVEVPDKICGCSPESLRVSPGKTVAVITMNG</sequence>
<gene>
    <name evidence="1" type="ORF">HF521_016840</name>
</gene>
<proteinExistence type="predicted"/>
<dbReference type="EMBL" id="JABFDY010000003">
    <property type="protein sequence ID" value="KAF7709990.1"/>
    <property type="molecule type" value="Genomic_DNA"/>
</dbReference>